<dbReference type="GO" id="GO:0006020">
    <property type="term" value="P:inositol metabolic process"/>
    <property type="evidence" value="ECO:0007669"/>
    <property type="project" value="TreeGrafter"/>
</dbReference>
<dbReference type="Gene3D" id="3.40.190.80">
    <property type="match status" value="1"/>
</dbReference>
<dbReference type="GO" id="GO:0007165">
    <property type="term" value="P:signal transduction"/>
    <property type="evidence" value="ECO:0007669"/>
    <property type="project" value="TreeGrafter"/>
</dbReference>
<feature type="region of interest" description="Disordered" evidence="7">
    <location>
        <begin position="1"/>
        <end position="25"/>
    </location>
</feature>
<comment type="cofactor">
    <cofactor evidence="6">
        <name>Mg(2+)</name>
        <dbReference type="ChEBI" id="CHEBI:18420"/>
    </cofactor>
</comment>
<dbReference type="PANTHER" id="PTHR20854:SF4">
    <property type="entry name" value="INOSITOL-1-MONOPHOSPHATASE-RELATED"/>
    <property type="match status" value="1"/>
</dbReference>
<sequence>MTEPTPTVPPRAGLPRTELPRTDPPAPAVLRRAAEDAARAVAPSLLGAFRSDVVVHTKRDPHDVVTEHDRAAERALTGLLTVAVPGSTVLGEEGTAGPAPDGARVRWIVDPIDGTANFARGLAYWCVSIAAEVDGTVVAGVVLDPVADHAFGADDTGAFLDGRPMRSVSAPAQDATVLTSFPVQQDLELLGETAAFGLLRDLTLDFRHHHSTGSGALNLVHVAAGWSDVTLGFATHPWDVAAGALVLERAGGRFRGFRHGVPTDRAVDAEDYVAVGAGDPHERLVARVAALSATVTRAG</sequence>
<evidence type="ECO:0000256" key="6">
    <source>
        <dbReference type="PIRSR" id="PIRSR600760-2"/>
    </source>
</evidence>
<dbReference type="RefSeq" id="WP_175325611.1">
    <property type="nucleotide sequence ID" value="NZ_BAAAWP010000001.1"/>
</dbReference>
<evidence type="ECO:0000313" key="9">
    <source>
        <dbReference type="Proteomes" id="UP000539146"/>
    </source>
</evidence>
<gene>
    <name evidence="8" type="ORF">HP467_06455</name>
</gene>
<dbReference type="GO" id="GO:0046872">
    <property type="term" value="F:metal ion binding"/>
    <property type="evidence" value="ECO:0007669"/>
    <property type="project" value="UniProtKB-KW"/>
</dbReference>
<dbReference type="EMBL" id="JABMCG010000093">
    <property type="protein sequence ID" value="NUU27754.1"/>
    <property type="molecule type" value="Genomic_DNA"/>
</dbReference>
<evidence type="ECO:0000256" key="3">
    <source>
        <dbReference type="ARBA" id="ARBA00022723"/>
    </source>
</evidence>
<reference evidence="8 9" key="1">
    <citation type="submission" date="2020-05" db="EMBL/GenBank/DDBJ databases">
        <title>Genome Sequencing of Type Strains.</title>
        <authorList>
            <person name="Lemaire J.F."/>
            <person name="Inderbitzin P."/>
            <person name="Gregorio O.A."/>
            <person name="Collins S.B."/>
            <person name="Wespe N."/>
            <person name="Knight-Connoni V."/>
        </authorList>
    </citation>
    <scope>NUCLEOTIDE SEQUENCE [LARGE SCALE GENOMIC DNA]</scope>
    <source>
        <strain evidence="8 9">DSM 20512</strain>
    </source>
</reference>
<evidence type="ECO:0000256" key="7">
    <source>
        <dbReference type="SAM" id="MobiDB-lite"/>
    </source>
</evidence>
<dbReference type="PANTHER" id="PTHR20854">
    <property type="entry name" value="INOSITOL MONOPHOSPHATASE"/>
    <property type="match status" value="1"/>
</dbReference>
<protein>
    <recommendedName>
        <fullName evidence="2">inositol-phosphate phosphatase</fullName>
        <ecNumber evidence="2">3.1.3.25</ecNumber>
    </recommendedName>
</protein>
<dbReference type="InterPro" id="IPR020550">
    <property type="entry name" value="Inositol_monophosphatase_CS"/>
</dbReference>
<keyword evidence="4" id="KW-0378">Hydrolase</keyword>
<feature type="binding site" evidence="6">
    <location>
        <position position="112"/>
    </location>
    <ligand>
        <name>Mg(2+)</name>
        <dbReference type="ChEBI" id="CHEBI:18420"/>
        <label>1</label>
        <note>catalytic</note>
    </ligand>
</feature>
<evidence type="ECO:0000256" key="2">
    <source>
        <dbReference type="ARBA" id="ARBA00013106"/>
    </source>
</evidence>
<keyword evidence="3 6" id="KW-0479">Metal-binding</keyword>
<dbReference type="PRINTS" id="PR00377">
    <property type="entry name" value="IMPHPHTASES"/>
</dbReference>
<evidence type="ECO:0000256" key="1">
    <source>
        <dbReference type="ARBA" id="ARBA00001033"/>
    </source>
</evidence>
<comment type="caution">
    <text evidence="8">The sequence shown here is derived from an EMBL/GenBank/DDBJ whole genome shotgun (WGS) entry which is preliminary data.</text>
</comment>
<dbReference type="PROSITE" id="PS00629">
    <property type="entry name" value="IMP_1"/>
    <property type="match status" value="1"/>
</dbReference>
<dbReference type="AlphaFoldDB" id="A0A850DR60"/>
<dbReference type="PROSITE" id="PS00630">
    <property type="entry name" value="IMP_2"/>
    <property type="match status" value="1"/>
</dbReference>
<accession>A0A850DR60</accession>
<feature type="binding site" evidence="6">
    <location>
        <position position="92"/>
    </location>
    <ligand>
        <name>Mg(2+)</name>
        <dbReference type="ChEBI" id="CHEBI:18420"/>
        <label>1</label>
        <note>catalytic</note>
    </ligand>
</feature>
<feature type="binding site" evidence="6">
    <location>
        <position position="110"/>
    </location>
    <ligand>
        <name>Mg(2+)</name>
        <dbReference type="ChEBI" id="CHEBI:18420"/>
        <label>1</label>
        <note>catalytic</note>
    </ligand>
</feature>
<evidence type="ECO:0000313" key="8">
    <source>
        <dbReference type="EMBL" id="NUU27754.1"/>
    </source>
</evidence>
<name>A0A850DR60_9MICO</name>
<organism evidence="8 9">
    <name type="scientific">Curtobacterium citreum</name>
    <dbReference type="NCBI Taxonomy" id="2036"/>
    <lineage>
        <taxon>Bacteria</taxon>
        <taxon>Bacillati</taxon>
        <taxon>Actinomycetota</taxon>
        <taxon>Actinomycetes</taxon>
        <taxon>Micrococcales</taxon>
        <taxon>Microbacteriaceae</taxon>
        <taxon>Curtobacterium</taxon>
    </lineage>
</organism>
<proteinExistence type="predicted"/>
<keyword evidence="5 6" id="KW-0460">Magnesium</keyword>
<dbReference type="InterPro" id="IPR020583">
    <property type="entry name" value="Inositol_monoP_metal-BS"/>
</dbReference>
<evidence type="ECO:0000256" key="5">
    <source>
        <dbReference type="ARBA" id="ARBA00022842"/>
    </source>
</evidence>
<comment type="catalytic activity">
    <reaction evidence="1">
        <text>a myo-inositol phosphate + H2O = myo-inositol + phosphate</text>
        <dbReference type="Rhea" id="RHEA:24056"/>
        <dbReference type="ChEBI" id="CHEBI:15377"/>
        <dbReference type="ChEBI" id="CHEBI:17268"/>
        <dbReference type="ChEBI" id="CHEBI:43474"/>
        <dbReference type="ChEBI" id="CHEBI:84139"/>
        <dbReference type="EC" id="3.1.3.25"/>
    </reaction>
</comment>
<feature type="binding site" evidence="6">
    <location>
        <position position="113"/>
    </location>
    <ligand>
        <name>Mg(2+)</name>
        <dbReference type="ChEBI" id="CHEBI:18420"/>
        <label>1</label>
        <note>catalytic</note>
    </ligand>
</feature>
<dbReference type="SUPFAM" id="SSF56655">
    <property type="entry name" value="Carbohydrate phosphatase"/>
    <property type="match status" value="1"/>
</dbReference>
<dbReference type="InterPro" id="IPR000760">
    <property type="entry name" value="Inositol_monophosphatase-like"/>
</dbReference>
<dbReference type="Proteomes" id="UP000539146">
    <property type="component" value="Unassembled WGS sequence"/>
</dbReference>
<dbReference type="Pfam" id="PF00459">
    <property type="entry name" value="Inositol_P"/>
    <property type="match status" value="1"/>
</dbReference>
<evidence type="ECO:0000256" key="4">
    <source>
        <dbReference type="ARBA" id="ARBA00022801"/>
    </source>
</evidence>
<dbReference type="GO" id="GO:0046854">
    <property type="term" value="P:phosphatidylinositol phosphate biosynthetic process"/>
    <property type="evidence" value="ECO:0007669"/>
    <property type="project" value="InterPro"/>
</dbReference>
<dbReference type="EC" id="3.1.3.25" evidence="2"/>
<dbReference type="Gene3D" id="3.30.540.10">
    <property type="entry name" value="Fructose-1,6-Bisphosphatase, subunit A, domain 1"/>
    <property type="match status" value="1"/>
</dbReference>
<dbReference type="GO" id="GO:0008934">
    <property type="term" value="F:inositol monophosphate 1-phosphatase activity"/>
    <property type="evidence" value="ECO:0007669"/>
    <property type="project" value="TreeGrafter"/>
</dbReference>
<feature type="binding site" evidence="6">
    <location>
        <position position="239"/>
    </location>
    <ligand>
        <name>Mg(2+)</name>
        <dbReference type="ChEBI" id="CHEBI:18420"/>
        <label>1</label>
        <note>catalytic</note>
    </ligand>
</feature>